<proteinExistence type="predicted"/>
<accession>A0A3N2D064</accession>
<dbReference type="SUPFAM" id="SSF51717">
    <property type="entry name" value="Dihydropteroate synthetase-like"/>
    <property type="match status" value="1"/>
</dbReference>
<dbReference type="OrthoDB" id="9811744at2"/>
<gene>
    <name evidence="3" type="ORF">EDD33_3953</name>
</gene>
<dbReference type="InterPro" id="IPR045031">
    <property type="entry name" value="DHP_synth-like"/>
</dbReference>
<dbReference type="GO" id="GO:0046654">
    <property type="term" value="P:tetrahydrofolate biosynthetic process"/>
    <property type="evidence" value="ECO:0007669"/>
    <property type="project" value="TreeGrafter"/>
</dbReference>
<reference evidence="3 4" key="1">
    <citation type="submission" date="2018-11" db="EMBL/GenBank/DDBJ databases">
        <title>Sequencing the genomes of 1000 actinobacteria strains.</title>
        <authorList>
            <person name="Klenk H.-P."/>
        </authorList>
    </citation>
    <scope>NUCLEOTIDE SEQUENCE [LARGE SCALE GENOMIC DNA]</scope>
    <source>
        <strain evidence="3 4">DSM 12652</strain>
    </source>
</reference>
<dbReference type="PANTHER" id="PTHR20941">
    <property type="entry name" value="FOLATE SYNTHESIS PROTEINS"/>
    <property type="match status" value="1"/>
</dbReference>
<dbReference type="PANTHER" id="PTHR20941:SF1">
    <property type="entry name" value="FOLIC ACID SYNTHESIS PROTEIN FOL1"/>
    <property type="match status" value="1"/>
</dbReference>
<evidence type="ECO:0000256" key="1">
    <source>
        <dbReference type="SAM" id="MobiDB-lite"/>
    </source>
</evidence>
<dbReference type="EMBL" id="RKHO01000001">
    <property type="protein sequence ID" value="ROR93048.1"/>
    <property type="molecule type" value="Genomic_DNA"/>
</dbReference>
<dbReference type="InterPro" id="IPR011005">
    <property type="entry name" value="Dihydropteroate_synth-like_sf"/>
</dbReference>
<evidence type="ECO:0000313" key="4">
    <source>
        <dbReference type="Proteomes" id="UP000281738"/>
    </source>
</evidence>
<feature type="domain" description="Pterin-binding" evidence="2">
    <location>
        <begin position="38"/>
        <end position="292"/>
    </location>
</feature>
<sequence length="323" mass="34555">MISLRALAALVEEHGDELDHPVAPFLLGSRSLDTDTAPALMGILNLSRDSWYRESVATTREHAVRRGRTLAAQGADLVDVGAESSDAATERVTAQRQTDQLVPVIEELAAAGVATSVESYHPSTVEACLKAGSSVINLSGSADDEEMFGLAASYGASVVLCHIVGTHARDLADPAQAVEADPFPRMLEQFERRLAHAHELGVPSVAVDPGIGFGFSWLPDPVDRARYQAAVLLQTFRLRRLGAPVCHALPSAIDLFGEEVRTAEGFFAVLASLGRTGIYRTHEVPRVKVVLDAVRGLPTQPPAPPVSSSGLDRDEDGVDREQR</sequence>
<feature type="compositionally biased region" description="Acidic residues" evidence="1">
    <location>
        <begin position="313"/>
        <end position="323"/>
    </location>
</feature>
<dbReference type="Pfam" id="PF00809">
    <property type="entry name" value="Pterin_bind"/>
    <property type="match status" value="1"/>
</dbReference>
<dbReference type="PROSITE" id="PS50972">
    <property type="entry name" value="PTERIN_BINDING"/>
    <property type="match status" value="1"/>
</dbReference>
<comment type="caution">
    <text evidence="3">The sequence shown here is derived from an EMBL/GenBank/DDBJ whole genome shotgun (WGS) entry which is preliminary data.</text>
</comment>
<protein>
    <submittedName>
        <fullName evidence="3">Dihydropteroate synthase</fullName>
    </submittedName>
</protein>
<dbReference type="Proteomes" id="UP000281738">
    <property type="component" value="Unassembled WGS sequence"/>
</dbReference>
<organism evidence="3 4">
    <name type="scientific">Nocardioides aurantiacus</name>
    <dbReference type="NCBI Taxonomy" id="86796"/>
    <lineage>
        <taxon>Bacteria</taxon>
        <taxon>Bacillati</taxon>
        <taxon>Actinomycetota</taxon>
        <taxon>Actinomycetes</taxon>
        <taxon>Propionibacteriales</taxon>
        <taxon>Nocardioidaceae</taxon>
        <taxon>Nocardioides</taxon>
    </lineage>
</organism>
<dbReference type="RefSeq" id="WP_123392781.1">
    <property type="nucleotide sequence ID" value="NZ_RKHO01000001.1"/>
</dbReference>
<evidence type="ECO:0000313" key="3">
    <source>
        <dbReference type="EMBL" id="ROR93048.1"/>
    </source>
</evidence>
<keyword evidence="4" id="KW-1185">Reference proteome</keyword>
<dbReference type="InterPro" id="IPR000489">
    <property type="entry name" value="Pterin-binding_dom"/>
</dbReference>
<dbReference type="GO" id="GO:0004156">
    <property type="term" value="F:dihydropteroate synthase activity"/>
    <property type="evidence" value="ECO:0007669"/>
    <property type="project" value="TreeGrafter"/>
</dbReference>
<evidence type="ECO:0000259" key="2">
    <source>
        <dbReference type="PROSITE" id="PS50972"/>
    </source>
</evidence>
<dbReference type="AlphaFoldDB" id="A0A3N2D064"/>
<dbReference type="Gene3D" id="3.20.20.20">
    <property type="entry name" value="Dihydropteroate synthase-like"/>
    <property type="match status" value="1"/>
</dbReference>
<name>A0A3N2D064_9ACTN</name>
<feature type="region of interest" description="Disordered" evidence="1">
    <location>
        <begin position="298"/>
        <end position="323"/>
    </location>
</feature>